<dbReference type="AlphaFoldDB" id="A0A2W5V5L2"/>
<protein>
    <recommendedName>
        <fullName evidence="3">DUF3102 domain-containing protein</fullName>
    </recommendedName>
</protein>
<evidence type="ECO:0000313" key="2">
    <source>
        <dbReference type="Proteomes" id="UP000249061"/>
    </source>
</evidence>
<gene>
    <name evidence="1" type="ORF">DI536_05625</name>
</gene>
<evidence type="ECO:0000313" key="1">
    <source>
        <dbReference type="EMBL" id="PZR16638.1"/>
    </source>
</evidence>
<proteinExistence type="predicted"/>
<accession>A0A2W5V5L2</accession>
<organism evidence="1 2">
    <name type="scientific">Archangium gephyra</name>
    <dbReference type="NCBI Taxonomy" id="48"/>
    <lineage>
        <taxon>Bacteria</taxon>
        <taxon>Pseudomonadati</taxon>
        <taxon>Myxococcota</taxon>
        <taxon>Myxococcia</taxon>
        <taxon>Myxococcales</taxon>
        <taxon>Cystobacterineae</taxon>
        <taxon>Archangiaceae</taxon>
        <taxon>Archangium</taxon>
    </lineage>
</organism>
<reference evidence="1 2" key="1">
    <citation type="submission" date="2017-08" db="EMBL/GenBank/DDBJ databases">
        <title>Infants hospitalized years apart are colonized by the same room-sourced microbial strains.</title>
        <authorList>
            <person name="Brooks B."/>
            <person name="Olm M.R."/>
            <person name="Firek B.A."/>
            <person name="Baker R."/>
            <person name="Thomas B.C."/>
            <person name="Morowitz M.J."/>
            <person name="Banfield J.F."/>
        </authorList>
    </citation>
    <scope>NUCLEOTIDE SEQUENCE [LARGE SCALE GENOMIC DNA]</scope>
    <source>
        <strain evidence="1">S2_003_000_R2_14</strain>
    </source>
</reference>
<sequence>MSIAEEAISQKASDVQPGSFRHTVLLAARRFKSSWVELGKLLTQVRHEGLYQEWGYGSFEAYCLAELRIKKGTADKLTRNFSFLEKHEPQVMKTPELAEAAPAFEVVEVLAQAEGRGQLSATDYKSIRDSIWNQEKPTSELRRDLTEKFPAPEVQLTDRAELKRLWSQTKRLVAELAASKNVPDAVKERAAALEADLAELATARDA</sequence>
<evidence type="ECO:0008006" key="3">
    <source>
        <dbReference type="Google" id="ProtNLM"/>
    </source>
</evidence>
<comment type="caution">
    <text evidence="1">The sequence shown here is derived from an EMBL/GenBank/DDBJ whole genome shotgun (WGS) entry which is preliminary data.</text>
</comment>
<dbReference type="Proteomes" id="UP000249061">
    <property type="component" value="Unassembled WGS sequence"/>
</dbReference>
<dbReference type="EMBL" id="QFQP01000003">
    <property type="protein sequence ID" value="PZR16638.1"/>
    <property type="molecule type" value="Genomic_DNA"/>
</dbReference>
<name>A0A2W5V5L2_9BACT</name>